<dbReference type="STRING" id="41431.PCC8801_0559"/>
<dbReference type="eggNOG" id="ENOG5030QVM">
    <property type="taxonomic scope" value="Bacteria"/>
</dbReference>
<dbReference type="PANTHER" id="PTHR35690:SF1">
    <property type="entry name" value="OS01G0363500 PROTEIN"/>
    <property type="match status" value="1"/>
</dbReference>
<dbReference type="Proteomes" id="UP000008204">
    <property type="component" value="Chromosome"/>
</dbReference>
<dbReference type="EMBL" id="CP001287">
    <property type="protein sequence ID" value="ACK64650.1"/>
    <property type="molecule type" value="Genomic_DNA"/>
</dbReference>
<proteinExistence type="predicted"/>
<keyword evidence="2" id="KW-1185">Reference proteome</keyword>
<dbReference type="OrthoDB" id="463191at2"/>
<sequence>MDFLLPLEQAVSFVVSHQSAKPSSDVLVRSLLEAEKTAKKTKLSYCPEQLAQTWQLCFITGTQKAQKQGRILLRSGRYLPKWAKIELTYRPAQADGLGDIGTLENCIRLGSFRVILTGPAKFLTRKNILCFDFTRMAVKLGAMTLYQGYIRGGQNTEEHFNLESIKKQAFFAFFLIQDSLIAARGRGGGLALWGRLM</sequence>
<gene>
    <name evidence="1" type="ordered locus">PCC8801_0559</name>
</gene>
<dbReference type="HOGENOM" id="CLU_1420172_0_0_3"/>
<accession>B7JVS9</accession>
<name>B7JVS9_RIPO1</name>
<evidence type="ECO:0000313" key="2">
    <source>
        <dbReference type="Proteomes" id="UP000008204"/>
    </source>
</evidence>
<evidence type="ECO:0000313" key="1">
    <source>
        <dbReference type="EMBL" id="ACK64650.1"/>
    </source>
</evidence>
<dbReference type="KEGG" id="cyp:PCC8801_0559"/>
<evidence type="ECO:0008006" key="3">
    <source>
        <dbReference type="Google" id="ProtNLM"/>
    </source>
</evidence>
<dbReference type="PANTHER" id="PTHR35690">
    <property type="entry name" value="OS01G0363500 PROTEIN"/>
    <property type="match status" value="1"/>
</dbReference>
<protein>
    <recommendedName>
        <fullName evidence="3">Plastid lipid-associated protein/fibrillin conserved domain-containing protein</fullName>
    </recommendedName>
</protein>
<reference evidence="2" key="1">
    <citation type="journal article" date="2011" name="MBio">
        <title>Novel metabolic attributes of the genus Cyanothece, comprising a group of unicellular nitrogen-fixing Cyanobacteria.</title>
        <authorList>
            <person name="Bandyopadhyay A."/>
            <person name="Elvitigala T."/>
            <person name="Welsh E."/>
            <person name="Stockel J."/>
            <person name="Liberton M."/>
            <person name="Min H."/>
            <person name="Sherman L.A."/>
            <person name="Pakrasi H.B."/>
        </authorList>
    </citation>
    <scope>NUCLEOTIDE SEQUENCE [LARGE SCALE GENOMIC DNA]</scope>
    <source>
        <strain evidence="2">PCC 8801</strain>
    </source>
</reference>
<dbReference type="AlphaFoldDB" id="B7JVS9"/>
<dbReference type="RefSeq" id="WP_012593927.1">
    <property type="nucleotide sequence ID" value="NC_011726.1"/>
</dbReference>
<organism evidence="1 2">
    <name type="scientific">Rippkaea orientalis (strain PCC 8801 / RF-1)</name>
    <name type="common">Cyanothece sp. (strain PCC 8801)</name>
    <dbReference type="NCBI Taxonomy" id="41431"/>
    <lineage>
        <taxon>Bacteria</taxon>
        <taxon>Bacillati</taxon>
        <taxon>Cyanobacteriota</taxon>
        <taxon>Cyanophyceae</taxon>
        <taxon>Oscillatoriophycideae</taxon>
        <taxon>Chroococcales</taxon>
        <taxon>Aphanothecaceae</taxon>
        <taxon>Rippkaea</taxon>
        <taxon>Rippkaea orientalis</taxon>
    </lineage>
</organism>